<dbReference type="GO" id="GO:0046872">
    <property type="term" value="F:metal ion binding"/>
    <property type="evidence" value="ECO:0007669"/>
    <property type="project" value="UniProtKB-KW"/>
</dbReference>
<reference evidence="4 5" key="1">
    <citation type="submission" date="2015-08" db="EMBL/GenBank/DDBJ databases">
        <title>Next Generation Sequencing and Analysis of the Genome of Puccinia sorghi L Schw, the Causal Agent of Maize Common Rust.</title>
        <authorList>
            <person name="Rochi L."/>
            <person name="Burguener G."/>
            <person name="Darino M."/>
            <person name="Turjanski A."/>
            <person name="Kreff E."/>
            <person name="Dieguez M.J."/>
            <person name="Sacco F."/>
        </authorList>
    </citation>
    <scope>NUCLEOTIDE SEQUENCE [LARGE SCALE GENOMIC DNA]</scope>
    <source>
        <strain evidence="4 5">RO10H11247</strain>
    </source>
</reference>
<feature type="domain" description="DDE Tnp4" evidence="3">
    <location>
        <begin position="159"/>
        <end position="243"/>
    </location>
</feature>
<proteinExistence type="predicted"/>
<comment type="cofactor">
    <cofactor evidence="1">
        <name>a divalent metal cation</name>
        <dbReference type="ChEBI" id="CHEBI:60240"/>
    </cofactor>
</comment>
<evidence type="ECO:0000259" key="3">
    <source>
        <dbReference type="Pfam" id="PF13359"/>
    </source>
</evidence>
<dbReference type="OrthoDB" id="5540949at2759"/>
<evidence type="ECO:0000313" key="4">
    <source>
        <dbReference type="EMBL" id="KNZ45335.1"/>
    </source>
</evidence>
<name>A0A0L6UC30_9BASI</name>
<evidence type="ECO:0000256" key="1">
    <source>
        <dbReference type="ARBA" id="ARBA00001968"/>
    </source>
</evidence>
<dbReference type="InterPro" id="IPR027806">
    <property type="entry name" value="HARBI1_dom"/>
</dbReference>
<gene>
    <name evidence="4" type="ORF">VP01_8235g1</name>
</gene>
<dbReference type="Pfam" id="PF13359">
    <property type="entry name" value="DDE_Tnp_4"/>
    <property type="match status" value="1"/>
</dbReference>
<dbReference type="Proteomes" id="UP000037035">
    <property type="component" value="Unassembled WGS sequence"/>
</dbReference>
<evidence type="ECO:0000256" key="2">
    <source>
        <dbReference type="ARBA" id="ARBA00022723"/>
    </source>
</evidence>
<dbReference type="EMBL" id="LAVV01013755">
    <property type="protein sequence ID" value="KNZ45335.1"/>
    <property type="molecule type" value="Genomic_DNA"/>
</dbReference>
<sequence>MMGTTTRFHPQYDLSAIQSLSESCFQQSFCMSWPWFLNLLHLIKPDPIFYNQSQNHQQDVSIHIAVATCCLGYNGNGEAVLRLKNLFQVGYGTINLYTTQVIKAIYNMQSQLASWPTQEEQVEISQVMQEEGFPGCISFVDGTTIPLSQKPPIDAITTMITRRAGYSGSCHNSYVFSKIQIAQKPEKFFDQNKFLLADSAYASDWFTLPAYKGKELVDHHNVNFNYHLAQSRVRIEHAIDSNKESQRDEGHHQVDNQLC</sequence>
<feature type="non-terminal residue" evidence="4">
    <location>
        <position position="259"/>
    </location>
</feature>
<dbReference type="AlphaFoldDB" id="A0A0L6UC30"/>
<keyword evidence="2" id="KW-0479">Metal-binding</keyword>
<organism evidence="4 5">
    <name type="scientific">Puccinia sorghi</name>
    <dbReference type="NCBI Taxonomy" id="27349"/>
    <lineage>
        <taxon>Eukaryota</taxon>
        <taxon>Fungi</taxon>
        <taxon>Dikarya</taxon>
        <taxon>Basidiomycota</taxon>
        <taxon>Pucciniomycotina</taxon>
        <taxon>Pucciniomycetes</taxon>
        <taxon>Pucciniales</taxon>
        <taxon>Pucciniaceae</taxon>
        <taxon>Puccinia</taxon>
    </lineage>
</organism>
<keyword evidence="5" id="KW-1185">Reference proteome</keyword>
<evidence type="ECO:0000313" key="5">
    <source>
        <dbReference type="Proteomes" id="UP000037035"/>
    </source>
</evidence>
<protein>
    <recommendedName>
        <fullName evidence="3">DDE Tnp4 domain-containing protein</fullName>
    </recommendedName>
</protein>
<accession>A0A0L6UC30</accession>
<dbReference type="VEuPathDB" id="FungiDB:VP01_8235g1"/>
<comment type="caution">
    <text evidence="4">The sequence shown here is derived from an EMBL/GenBank/DDBJ whole genome shotgun (WGS) entry which is preliminary data.</text>
</comment>
<dbReference type="STRING" id="27349.A0A0L6UC30"/>